<dbReference type="SUPFAM" id="SSF52777">
    <property type="entry name" value="CoA-dependent acyltransferases"/>
    <property type="match status" value="1"/>
</dbReference>
<evidence type="ECO:0000259" key="6">
    <source>
        <dbReference type="PROSITE" id="PS50968"/>
    </source>
</evidence>
<dbReference type="Pfam" id="PF00198">
    <property type="entry name" value="2-oxoacid_dh"/>
    <property type="match status" value="1"/>
</dbReference>
<dbReference type="InterPro" id="IPR000089">
    <property type="entry name" value="Biotin_lipoyl"/>
</dbReference>
<dbReference type="Gene3D" id="3.30.559.10">
    <property type="entry name" value="Chloramphenicol acetyltransferase-like domain"/>
    <property type="match status" value="1"/>
</dbReference>
<evidence type="ECO:0000256" key="2">
    <source>
        <dbReference type="ARBA" id="ARBA00022823"/>
    </source>
</evidence>
<evidence type="ECO:0000256" key="4">
    <source>
        <dbReference type="RuleBase" id="RU003423"/>
    </source>
</evidence>
<feature type="domain" description="Lipoyl-binding" evidence="6">
    <location>
        <begin position="208"/>
        <end position="281"/>
    </location>
</feature>
<evidence type="ECO:0000256" key="5">
    <source>
        <dbReference type="SAM" id="MobiDB-lite"/>
    </source>
</evidence>
<dbReference type="InterPro" id="IPR004167">
    <property type="entry name" value="PSBD"/>
</dbReference>
<accession>A0A438EWI4</accession>
<dbReference type="EC" id="2.3.1.-" evidence="4"/>
<dbReference type="SUPFAM" id="SSF47005">
    <property type="entry name" value="Peripheral subunit-binding domain of 2-oxo acid dehydrogenase complex"/>
    <property type="match status" value="1"/>
</dbReference>
<evidence type="ECO:0000256" key="3">
    <source>
        <dbReference type="ARBA" id="ARBA00022946"/>
    </source>
</evidence>
<sequence length="669" mass="73118">MLLKFRSQVYSFSRSCSAPLPAKLRICVFTLFCTPATENGSSSYDTCALLQLRNAPNLLRQEHSTLVRWFSNKARPFSSKGDGMLLILVNKVREQTINWGCVRDNLYDIMLGGDLQHLSILAPKSVLIWVDNVDKLTASDILKIPGERYRDCNSPSTASFGHTYRAINTDTITSLGIFEGNVSRTAMKMGIPVTGSLLSKGFSGSCMHLRRGFSSDSGEGNIARWLKKEGDKISPGEVLCEVETDKATVEMECMEEGYLAKIIQGDGAKEIKVGEVLLLSVTKLKPSKTLKLAADPRLSLPQWESVLCFEIVIAITVEEEEDIAKFKDYKPSPSDAAAESKGSSDSTPPKKEEVKEEPTSSPEPKSSKASAAPSTEGRIFASPLARKLAEEHNVPLSSIKGTGTDGSIVKADIEDYLASRGKEGSLTAPKVTDTTALDYTDLPHSQIRKITASRLLLSKQTIPHYYLTVDTCVDKLMDLRSQLNSIQEASGSKRISINDLVIKAAALALRKVPQCNSSWTNDYIRQYHNVNINVAVQTDNGLFVPVIRDADKKGLSKISEEVKQLAQKAKENNLKPVDYEGGTFTVSNLGGPFGIKQFCAIINPPQSGILAIGSAEKRVVPGTGPDEFKFASFMSVTLSCDHRVIDGAIGAEWLKAFKSYIENPESMLL</sequence>
<dbReference type="FunFam" id="3.30.559.10:FF:000003">
    <property type="entry name" value="Acetyltransferase component of pyruvate dehydrogenase complex"/>
    <property type="match status" value="1"/>
</dbReference>
<keyword evidence="3" id="KW-0809">Transit peptide</keyword>
<dbReference type="InterPro" id="IPR036625">
    <property type="entry name" value="E3-bd_dom_sf"/>
</dbReference>
<comment type="similarity">
    <text evidence="1 4">Belongs to the 2-oxoacid dehydrogenase family.</text>
</comment>
<dbReference type="Gene3D" id="2.40.50.100">
    <property type="match status" value="1"/>
</dbReference>
<feature type="compositionally biased region" description="Low complexity" evidence="5">
    <location>
        <begin position="359"/>
        <end position="376"/>
    </location>
</feature>
<feature type="domain" description="Peripheral subunit-binding (PSBD)" evidence="7">
    <location>
        <begin position="380"/>
        <end position="417"/>
    </location>
</feature>
<dbReference type="GO" id="GO:0016746">
    <property type="term" value="F:acyltransferase activity"/>
    <property type="evidence" value="ECO:0007669"/>
    <property type="project" value="UniProtKB-KW"/>
</dbReference>
<dbReference type="GO" id="GO:0045254">
    <property type="term" value="C:pyruvate dehydrogenase complex"/>
    <property type="evidence" value="ECO:0007669"/>
    <property type="project" value="InterPro"/>
</dbReference>
<reference evidence="8 9" key="1">
    <citation type="journal article" date="2018" name="PLoS Genet.">
        <title>Population sequencing reveals clonal diversity and ancestral inbreeding in the grapevine cultivar Chardonnay.</title>
        <authorList>
            <person name="Roach M.J."/>
            <person name="Johnson D.L."/>
            <person name="Bohlmann J."/>
            <person name="van Vuuren H.J."/>
            <person name="Jones S.J."/>
            <person name="Pretorius I.S."/>
            <person name="Schmidt S.A."/>
            <person name="Borneman A.R."/>
        </authorList>
    </citation>
    <scope>NUCLEOTIDE SEQUENCE [LARGE SCALE GENOMIC DNA]</scope>
    <source>
        <strain evidence="9">cv. Chardonnay</strain>
        <tissue evidence="8">Leaf</tissue>
    </source>
</reference>
<comment type="cofactor">
    <cofactor evidence="4">
        <name>(R)-lipoate</name>
        <dbReference type="ChEBI" id="CHEBI:83088"/>
    </cofactor>
</comment>
<proteinExistence type="inferred from homology"/>
<evidence type="ECO:0000313" key="9">
    <source>
        <dbReference type="Proteomes" id="UP000288805"/>
    </source>
</evidence>
<dbReference type="Pfam" id="PF02817">
    <property type="entry name" value="E3_binding"/>
    <property type="match status" value="1"/>
</dbReference>
<organism evidence="8 9">
    <name type="scientific">Vitis vinifera</name>
    <name type="common">Grape</name>
    <dbReference type="NCBI Taxonomy" id="29760"/>
    <lineage>
        <taxon>Eukaryota</taxon>
        <taxon>Viridiplantae</taxon>
        <taxon>Streptophyta</taxon>
        <taxon>Embryophyta</taxon>
        <taxon>Tracheophyta</taxon>
        <taxon>Spermatophyta</taxon>
        <taxon>Magnoliopsida</taxon>
        <taxon>eudicotyledons</taxon>
        <taxon>Gunneridae</taxon>
        <taxon>Pentapetalae</taxon>
        <taxon>rosids</taxon>
        <taxon>Vitales</taxon>
        <taxon>Vitaceae</taxon>
        <taxon>Viteae</taxon>
        <taxon>Vitis</taxon>
    </lineage>
</organism>
<dbReference type="PANTHER" id="PTHR23151">
    <property type="entry name" value="DIHYDROLIPOAMIDE ACETYL/SUCCINYL-TRANSFERASE-RELATED"/>
    <property type="match status" value="1"/>
</dbReference>
<keyword evidence="2 4" id="KW-0450">Lipoyl</keyword>
<dbReference type="Gene3D" id="4.10.320.10">
    <property type="entry name" value="E3-binding domain"/>
    <property type="match status" value="1"/>
</dbReference>
<keyword evidence="8" id="KW-0670">Pyruvate</keyword>
<dbReference type="InterPro" id="IPR001078">
    <property type="entry name" value="2-oxoacid_DH_actylTfrase"/>
</dbReference>
<feature type="region of interest" description="Disordered" evidence="5">
    <location>
        <begin position="326"/>
        <end position="376"/>
    </location>
</feature>
<dbReference type="AlphaFoldDB" id="A0A438EWI4"/>
<dbReference type="PROSITE" id="PS51826">
    <property type="entry name" value="PSBD"/>
    <property type="match status" value="1"/>
</dbReference>
<protein>
    <recommendedName>
        <fullName evidence="4">Dihydrolipoamide acetyltransferase component of pyruvate dehydrogenase complex</fullName>
        <ecNumber evidence="4">2.3.1.-</ecNumber>
    </recommendedName>
</protein>
<dbReference type="PROSITE" id="PS50968">
    <property type="entry name" value="BIOTINYL_LIPOYL"/>
    <property type="match status" value="1"/>
</dbReference>
<dbReference type="Proteomes" id="UP000288805">
    <property type="component" value="Unassembled WGS sequence"/>
</dbReference>
<name>A0A438EWI4_VITVI</name>
<dbReference type="Pfam" id="PF00364">
    <property type="entry name" value="Biotin_lipoyl"/>
    <property type="match status" value="1"/>
</dbReference>
<dbReference type="InterPro" id="IPR045257">
    <property type="entry name" value="E2/Pdx1"/>
</dbReference>
<dbReference type="SUPFAM" id="SSF51230">
    <property type="entry name" value="Single hybrid motif"/>
    <property type="match status" value="1"/>
</dbReference>
<keyword evidence="4" id="KW-0012">Acyltransferase</keyword>
<dbReference type="FunFam" id="2.40.50.100:FF:000010">
    <property type="entry name" value="Acetyltransferase component of pyruvate dehydrogenase complex"/>
    <property type="match status" value="1"/>
</dbReference>
<dbReference type="InterPro" id="IPR003016">
    <property type="entry name" value="2-oxoA_DH_lipoyl-BS"/>
</dbReference>
<evidence type="ECO:0000313" key="8">
    <source>
        <dbReference type="EMBL" id="RVW52081.1"/>
    </source>
</evidence>
<dbReference type="InterPro" id="IPR023213">
    <property type="entry name" value="CAT-like_dom_sf"/>
</dbReference>
<dbReference type="PANTHER" id="PTHR23151:SF90">
    <property type="entry name" value="DIHYDROLIPOYLLYSINE-RESIDUE ACETYLTRANSFERASE COMPONENT OF PYRUVATE DEHYDROGENASE COMPLEX, MITOCHONDRIAL-RELATED"/>
    <property type="match status" value="1"/>
</dbReference>
<evidence type="ECO:0000256" key="1">
    <source>
        <dbReference type="ARBA" id="ARBA00007317"/>
    </source>
</evidence>
<feature type="compositionally biased region" description="Basic and acidic residues" evidence="5">
    <location>
        <begin position="348"/>
        <end position="358"/>
    </location>
</feature>
<dbReference type="InterPro" id="IPR011053">
    <property type="entry name" value="Single_hybrid_motif"/>
</dbReference>
<keyword evidence="4 8" id="KW-0808">Transferase</keyword>
<dbReference type="PROSITE" id="PS00189">
    <property type="entry name" value="LIPOYL"/>
    <property type="match status" value="1"/>
</dbReference>
<evidence type="ECO:0000259" key="7">
    <source>
        <dbReference type="PROSITE" id="PS51826"/>
    </source>
</evidence>
<dbReference type="GO" id="GO:0006086">
    <property type="term" value="P:pyruvate decarboxylation to acetyl-CoA"/>
    <property type="evidence" value="ECO:0007669"/>
    <property type="project" value="InterPro"/>
</dbReference>
<comment type="caution">
    <text evidence="8">The sequence shown here is derived from an EMBL/GenBank/DDBJ whole genome shotgun (WGS) entry which is preliminary data.</text>
</comment>
<gene>
    <name evidence="8" type="primary">VvCHDh000303_0</name>
    <name evidence="8" type="ORF">CK203_079552</name>
</gene>
<dbReference type="CDD" id="cd06849">
    <property type="entry name" value="lipoyl_domain"/>
    <property type="match status" value="1"/>
</dbReference>
<dbReference type="EMBL" id="QGNW01001175">
    <property type="protein sequence ID" value="RVW52081.1"/>
    <property type="molecule type" value="Genomic_DNA"/>
</dbReference>